<keyword evidence="3" id="KW-1185">Reference proteome</keyword>
<accession>A0A4Y3QV67</accession>
<dbReference type="OrthoDB" id="9794183at2"/>
<dbReference type="PANTHER" id="PTHR36114:SF1">
    <property type="entry name" value="16.7 KDA PROTEIN IN WHIE LOCUS"/>
    <property type="match status" value="1"/>
</dbReference>
<feature type="region of interest" description="Disordered" evidence="1">
    <location>
        <begin position="141"/>
        <end position="171"/>
    </location>
</feature>
<dbReference type="PANTHER" id="PTHR36114">
    <property type="entry name" value="16.7 KDA PROTEIN IN WHIE LOCUS"/>
    <property type="match status" value="1"/>
</dbReference>
<dbReference type="InterPro" id="IPR011051">
    <property type="entry name" value="RmlC_Cupin_sf"/>
</dbReference>
<evidence type="ECO:0000313" key="3">
    <source>
        <dbReference type="Proteomes" id="UP000319210"/>
    </source>
</evidence>
<dbReference type="EMBL" id="BJMM01000004">
    <property type="protein sequence ID" value="GEB48829.1"/>
    <property type="molecule type" value="Genomic_DNA"/>
</dbReference>
<proteinExistence type="predicted"/>
<organism evidence="2 3">
    <name type="scientific">Streptomyces cacaoi</name>
    <dbReference type="NCBI Taxonomy" id="1898"/>
    <lineage>
        <taxon>Bacteria</taxon>
        <taxon>Bacillati</taxon>
        <taxon>Actinomycetota</taxon>
        <taxon>Actinomycetes</taxon>
        <taxon>Kitasatosporales</taxon>
        <taxon>Streptomycetaceae</taxon>
        <taxon>Streptomyces</taxon>
    </lineage>
</organism>
<dbReference type="AlphaFoldDB" id="A0A4Y3QV67"/>
<gene>
    <name evidence="2" type="ORF">SCA03_13800</name>
</gene>
<sequence length="171" mass="18355">MSTAQPEQPEQPEKPAPVDLAAALASFDALWSPHIVTRVNDYDVRVAKVEGEHIWHVHDDTDEFFLVLDGELFISLRESTEPAGASRGPGEPPGAARDSAQGPVPERTVRLPRGAVFTVPRGTEHRPYAPTGAAILLFEPTGTSSVGDRHDDVPTHVDATTGHTLTTAPNN</sequence>
<dbReference type="SUPFAM" id="SSF51182">
    <property type="entry name" value="RmlC-like cupins"/>
    <property type="match status" value="1"/>
</dbReference>
<dbReference type="RefSeq" id="WP_086818207.1">
    <property type="nucleotide sequence ID" value="NZ_BJMM01000004.1"/>
</dbReference>
<dbReference type="CDD" id="cd02226">
    <property type="entry name" value="cupin_YdbB-like"/>
    <property type="match status" value="1"/>
</dbReference>
<dbReference type="InterPro" id="IPR014710">
    <property type="entry name" value="RmlC-like_jellyroll"/>
</dbReference>
<evidence type="ECO:0000313" key="2">
    <source>
        <dbReference type="EMBL" id="GEB48829.1"/>
    </source>
</evidence>
<evidence type="ECO:0000256" key="1">
    <source>
        <dbReference type="SAM" id="MobiDB-lite"/>
    </source>
</evidence>
<feature type="compositionally biased region" description="Polar residues" evidence="1">
    <location>
        <begin position="161"/>
        <end position="171"/>
    </location>
</feature>
<comment type="caution">
    <text evidence="2">The sequence shown here is derived from an EMBL/GenBank/DDBJ whole genome shotgun (WGS) entry which is preliminary data.</text>
</comment>
<dbReference type="InterPro" id="IPR052044">
    <property type="entry name" value="PKS_Associated_Protein"/>
</dbReference>
<name>A0A4Y3QV67_STRCI</name>
<feature type="region of interest" description="Disordered" evidence="1">
    <location>
        <begin position="80"/>
        <end position="108"/>
    </location>
</feature>
<dbReference type="Proteomes" id="UP000319210">
    <property type="component" value="Unassembled WGS sequence"/>
</dbReference>
<dbReference type="Gene3D" id="2.60.120.10">
    <property type="entry name" value="Jelly Rolls"/>
    <property type="match status" value="1"/>
</dbReference>
<protein>
    <submittedName>
        <fullName evidence="2">Cupin</fullName>
    </submittedName>
</protein>
<reference evidence="2 3" key="1">
    <citation type="submission" date="2019-06" db="EMBL/GenBank/DDBJ databases">
        <title>Whole genome shotgun sequence of Streptomyces cacaoi subsp. cacaoi NBRC 12748.</title>
        <authorList>
            <person name="Hosoyama A."/>
            <person name="Uohara A."/>
            <person name="Ohji S."/>
            <person name="Ichikawa N."/>
        </authorList>
    </citation>
    <scope>NUCLEOTIDE SEQUENCE [LARGE SCALE GENOMIC DNA]</scope>
    <source>
        <strain evidence="2 3">NBRC 12748</strain>
    </source>
</reference>